<dbReference type="Proteomes" id="UP000195953">
    <property type="component" value="Chromosome 1"/>
</dbReference>
<feature type="transmembrane region" description="Helical" evidence="2">
    <location>
        <begin position="251"/>
        <end position="272"/>
    </location>
</feature>
<dbReference type="AlphaFoldDB" id="A0A1Y6HDK4"/>
<dbReference type="EMBL" id="LT853885">
    <property type="protein sequence ID" value="SMR02193.1"/>
    <property type="molecule type" value="Genomic_DNA"/>
</dbReference>
<dbReference type="EMBL" id="LT853882">
    <property type="protein sequence ID" value="SMR00360.1"/>
    <property type="molecule type" value="Genomic_DNA"/>
</dbReference>
<evidence type="ECO:0000256" key="2">
    <source>
        <dbReference type="SAM" id="Phobius"/>
    </source>
</evidence>
<sequence length="315" mass="33204">MLSNSASGLAASASSPTVICRALRGVISVVKPMLASNHASCHERKSAERSSRHCARAFSYERNCVLRCNCAPTSIGLAADGALRSCGESVVAVKGNRARSLLSNCGSAAGSKASTSSSSSTIGVPAPRGRRRPAISGRSLKVSVPAGDARRRARLPGKRLRRPLSRPSVPALWPRAGVPSRCGADVLEATCCGVWLGPSDVRARVMRCMAFLIHRCCTKGMINLEHTGQGAWRETLADGAKRQRALLQKRWATVMLVTCWIPACGAFIYAAAAQRVGDHHVLDALALKSGVADVHHHCRGVGPSLQDSCAGPVVD</sequence>
<evidence type="ECO:0000313" key="5">
    <source>
        <dbReference type="Proteomes" id="UP000195877"/>
    </source>
</evidence>
<feature type="compositionally biased region" description="Low complexity" evidence="1">
    <location>
        <begin position="108"/>
        <end position="127"/>
    </location>
</feature>
<evidence type="ECO:0000313" key="3">
    <source>
        <dbReference type="EMBL" id="SMR00360.1"/>
    </source>
</evidence>
<keyword evidence="2" id="KW-0472">Membrane</keyword>
<proteinExistence type="predicted"/>
<gene>
    <name evidence="4" type="ORF">PD5205_00874</name>
    <name evidence="3" type="ORF">PD885_03138</name>
</gene>
<reference evidence="4 6" key="1">
    <citation type="submission" date="2017-05" db="EMBL/GenBank/DDBJ databases">
        <authorList>
            <person name="Song R."/>
            <person name="Chenine A.L."/>
            <person name="Ruprecht R.M."/>
        </authorList>
    </citation>
    <scope>NUCLEOTIDE SEQUENCE [LARGE SCALE GENOMIC DNA]</scope>
    <source>
        <strain evidence="4">PD5205</strain>
    </source>
</reference>
<reference evidence="3 5" key="2">
    <citation type="submission" date="2017-05" db="EMBL/GenBank/DDBJ databases">
        <authorList>
            <person name="Blom J."/>
        </authorList>
    </citation>
    <scope>NUCLEOTIDE SEQUENCE [LARGE SCALE GENOMIC DNA]</scope>
    <source>
        <strain evidence="3">PD885</strain>
    </source>
</reference>
<accession>A0A1Y6HDK4</accession>
<organism evidence="4 6">
    <name type="scientific">Xanthomonas fragariae</name>
    <dbReference type="NCBI Taxonomy" id="48664"/>
    <lineage>
        <taxon>Bacteria</taxon>
        <taxon>Pseudomonadati</taxon>
        <taxon>Pseudomonadota</taxon>
        <taxon>Gammaproteobacteria</taxon>
        <taxon>Lysobacterales</taxon>
        <taxon>Lysobacteraceae</taxon>
        <taxon>Xanthomonas</taxon>
    </lineage>
</organism>
<dbReference type="Proteomes" id="UP000195877">
    <property type="component" value="Chromosome 1"/>
</dbReference>
<keyword evidence="2" id="KW-0812">Transmembrane</keyword>
<evidence type="ECO:0000313" key="4">
    <source>
        <dbReference type="EMBL" id="SMR02193.1"/>
    </source>
</evidence>
<evidence type="ECO:0000256" key="1">
    <source>
        <dbReference type="SAM" id="MobiDB-lite"/>
    </source>
</evidence>
<name>A0A1Y6HDK4_9XANT</name>
<keyword evidence="5" id="KW-1185">Reference proteome</keyword>
<keyword evidence="2" id="KW-1133">Transmembrane helix</keyword>
<evidence type="ECO:0000313" key="6">
    <source>
        <dbReference type="Proteomes" id="UP000195953"/>
    </source>
</evidence>
<feature type="region of interest" description="Disordered" evidence="1">
    <location>
        <begin position="108"/>
        <end position="134"/>
    </location>
</feature>
<protein>
    <submittedName>
        <fullName evidence="4">Uncharacterized protein</fullName>
    </submittedName>
</protein>